<organism evidence="1">
    <name type="scientific">Setaria italica</name>
    <name type="common">Foxtail millet</name>
    <name type="synonym">Panicum italicum</name>
    <dbReference type="NCBI Taxonomy" id="4555"/>
    <lineage>
        <taxon>Eukaryota</taxon>
        <taxon>Viridiplantae</taxon>
        <taxon>Streptophyta</taxon>
        <taxon>Embryophyta</taxon>
        <taxon>Tracheophyta</taxon>
        <taxon>Spermatophyta</taxon>
        <taxon>Magnoliopsida</taxon>
        <taxon>Liliopsida</taxon>
        <taxon>Poales</taxon>
        <taxon>Poaceae</taxon>
        <taxon>PACMAD clade</taxon>
        <taxon>Panicoideae</taxon>
        <taxon>Panicodae</taxon>
        <taxon>Paniceae</taxon>
        <taxon>Cenchrinae</taxon>
        <taxon>Setaria</taxon>
    </lineage>
</organism>
<gene>
    <name evidence="1" type="ORF">SETIT_7G052700v2</name>
</gene>
<accession>A0A368RSE4</accession>
<dbReference type="EMBL" id="CM003534">
    <property type="protein sequence ID" value="RCV33061.1"/>
    <property type="molecule type" value="Genomic_DNA"/>
</dbReference>
<evidence type="ECO:0000313" key="1">
    <source>
        <dbReference type="EMBL" id="RCV33061.1"/>
    </source>
</evidence>
<reference evidence="1" key="1">
    <citation type="journal article" date="2012" name="Nat. Biotechnol.">
        <title>Reference genome sequence of the model plant Setaria.</title>
        <authorList>
            <person name="Bennetzen J.L."/>
            <person name="Schmutz J."/>
            <person name="Wang H."/>
            <person name="Percifield R."/>
            <person name="Hawkins J."/>
            <person name="Pontaroli A.C."/>
            <person name="Estep M."/>
            <person name="Feng L."/>
            <person name="Vaughn J.N."/>
            <person name="Grimwood J."/>
            <person name="Jenkins J."/>
            <person name="Barry K."/>
            <person name="Lindquist E."/>
            <person name="Hellsten U."/>
            <person name="Deshpande S."/>
            <person name="Wang X."/>
            <person name="Wu X."/>
            <person name="Mitros T."/>
            <person name="Triplett J."/>
            <person name="Yang X."/>
            <person name="Ye C.Y."/>
            <person name="Mauro-Herrera M."/>
            <person name="Wang L."/>
            <person name="Li P."/>
            <person name="Sharma M."/>
            <person name="Sharma R."/>
            <person name="Ronald P.C."/>
            <person name="Panaud O."/>
            <person name="Kellogg E.A."/>
            <person name="Brutnell T.P."/>
            <person name="Doust A.N."/>
            <person name="Tuskan G.A."/>
            <person name="Rokhsar D."/>
            <person name="Devos K.M."/>
        </authorList>
    </citation>
    <scope>NUCLEOTIDE SEQUENCE [LARGE SCALE GENOMIC DNA]</scope>
    <source>
        <strain evidence="1">Yugu1</strain>
    </source>
</reference>
<reference evidence="1" key="2">
    <citation type="submission" date="2015-07" db="EMBL/GenBank/DDBJ databases">
        <authorList>
            <person name="Noorani M."/>
        </authorList>
    </citation>
    <scope>NUCLEOTIDE SEQUENCE</scope>
    <source>
        <strain evidence="1">Yugu1</strain>
    </source>
</reference>
<proteinExistence type="predicted"/>
<sequence>MAPPAGERLRPSGGLSHLRVASVTLNRATYGRAPPACRSAYGRVSPIGAVGGWPPVKPTRCAGACFRPIYFSSSSSIPMPPRFASRWPPAVGQPVTGWWRSPALLGPMCCA</sequence>
<name>A0A368RSE4_SETIT</name>
<protein>
    <submittedName>
        <fullName evidence="1">Uncharacterized protein</fullName>
    </submittedName>
</protein>
<dbReference type="AlphaFoldDB" id="A0A368RSE4"/>